<dbReference type="InterPro" id="IPR008902">
    <property type="entry name" value="Rhamnosid_concanavalin"/>
</dbReference>
<accession>A0A146G7H6</accession>
<organism evidence="9 10">
    <name type="scientific">Terrimicrobium sacchariphilum</name>
    <dbReference type="NCBI Taxonomy" id="690879"/>
    <lineage>
        <taxon>Bacteria</taxon>
        <taxon>Pseudomonadati</taxon>
        <taxon>Verrucomicrobiota</taxon>
        <taxon>Terrimicrobiia</taxon>
        <taxon>Terrimicrobiales</taxon>
        <taxon>Terrimicrobiaceae</taxon>
        <taxon>Terrimicrobium</taxon>
    </lineage>
</organism>
<dbReference type="Gene3D" id="1.50.10.10">
    <property type="match status" value="1"/>
</dbReference>
<dbReference type="InterPro" id="IPR013737">
    <property type="entry name" value="Bac_rhamnosid_N"/>
</dbReference>
<protein>
    <recommendedName>
        <fullName evidence="2">alpha-L-rhamnosidase</fullName>
        <ecNumber evidence="2">3.2.1.40</ecNumber>
    </recommendedName>
</protein>
<evidence type="ECO:0000259" key="7">
    <source>
        <dbReference type="Pfam" id="PF17389"/>
    </source>
</evidence>
<comment type="catalytic activity">
    <reaction evidence="1">
        <text>Hydrolysis of terminal non-reducing alpha-L-rhamnose residues in alpha-L-rhamnosides.</text>
        <dbReference type="EC" id="3.2.1.40"/>
    </reaction>
</comment>
<feature type="domain" description="Alpha-L-rhamnosidase concanavalin-like" evidence="5">
    <location>
        <begin position="219"/>
        <end position="311"/>
    </location>
</feature>
<proteinExistence type="predicted"/>
<dbReference type="SUPFAM" id="SSF48208">
    <property type="entry name" value="Six-hairpin glycosidases"/>
    <property type="match status" value="1"/>
</dbReference>
<dbReference type="Gene3D" id="2.60.420.10">
    <property type="entry name" value="Maltose phosphorylase, domain 3"/>
    <property type="match status" value="1"/>
</dbReference>
<feature type="compositionally biased region" description="Low complexity" evidence="4">
    <location>
        <begin position="7"/>
        <end position="18"/>
    </location>
</feature>
<sequence>MSHHMASLDSSSQWISSSTQGDEKTMAPAPYFRKEIWLDRPLAKATLHITALGLYQAEINGRRVGDRALAPGWMDYDTRVPLQTYDVASLLKPGKNVLGVVLGDGWYCGHVGWGERQGYGAKPELLADLEISFSDGSGTHVVTDGSWTTATGPILENDLLMGEIYDARKELTGWSEAGYDDSAWTPAQTGPARNIILDTIDYPGVRQTDEFHPQPLGNHRYDMGQNFSGRIRIRVNAPRDTSLTFRHAEILNADGSLYTENLRGARATDTYICKGGGEETWEPGFTFHGFRYVEVEGLPVGAEIDITGLVLQSDAPSTGEFSCSNPLLNQLQHNIRWGQSSNFLEAPTDCPQRNERLGWTGDAQVFIRTAAFNRDVRRFFHKWVQDIRDAQKPSGGVPEVIPSVKFFGHEDGGPAWSDAAIICPWTMYLCYGDKEILADHYDSMQRYIQYISTEASINLIRSHPDSTAYPGYGDWLALDGSGKTEGATPKDLIGTAFLAYDASLMARIATVLGKAEDAEKYTELHSRVVQAFQRRYVTPEGLIASGTQTAYVLSLHFDLVPEEVRATTTRELVHDIKQREYHIATGFVGTPYILDVLTREGYLDIAYRLLEQETFPSWLFPVKNGATTIWERWDGWTPERGFQDEGMNSFNHYAYGAVGDWMYRNVAGLDLDESDPGYRHVVFQPSPGGTITWAKARLQTPQGPTGISWTIVDGSLEAVLTIPENSRGTFVAPKGFRKPASAEFGPGTHSIKLLPE</sequence>
<evidence type="ECO:0000256" key="3">
    <source>
        <dbReference type="ARBA" id="ARBA00022801"/>
    </source>
</evidence>
<dbReference type="InterPro" id="IPR035396">
    <property type="entry name" value="Bac_rhamnosid6H"/>
</dbReference>
<dbReference type="InterPro" id="IPR008928">
    <property type="entry name" value="6-hairpin_glycosidase_sf"/>
</dbReference>
<dbReference type="AlphaFoldDB" id="A0A146G7H6"/>
<dbReference type="GO" id="GO:0030596">
    <property type="term" value="F:alpha-L-rhamnosidase activity"/>
    <property type="evidence" value="ECO:0007669"/>
    <property type="project" value="UniProtKB-EC"/>
</dbReference>
<feature type="region of interest" description="Disordered" evidence="4">
    <location>
        <begin position="1"/>
        <end position="25"/>
    </location>
</feature>
<dbReference type="EC" id="3.2.1.40" evidence="2"/>
<evidence type="ECO:0000256" key="1">
    <source>
        <dbReference type="ARBA" id="ARBA00001445"/>
    </source>
</evidence>
<dbReference type="InterPro" id="IPR012341">
    <property type="entry name" value="6hp_glycosidase-like_sf"/>
</dbReference>
<dbReference type="STRING" id="690879.TSACC_21068"/>
<dbReference type="Pfam" id="PF17389">
    <property type="entry name" value="Bac_rhamnosid6H"/>
    <property type="match status" value="1"/>
</dbReference>
<feature type="domain" description="Alpha-L-rhamnosidase C-terminal" evidence="8">
    <location>
        <begin position="672"/>
        <end position="735"/>
    </location>
</feature>
<dbReference type="Pfam" id="PF17390">
    <property type="entry name" value="Bac_rhamnosid_C"/>
    <property type="match status" value="1"/>
</dbReference>
<dbReference type="PANTHER" id="PTHR33307:SF6">
    <property type="entry name" value="ALPHA-RHAMNOSIDASE (EUROFUNG)-RELATED"/>
    <property type="match status" value="1"/>
</dbReference>
<evidence type="ECO:0000256" key="4">
    <source>
        <dbReference type="SAM" id="MobiDB-lite"/>
    </source>
</evidence>
<evidence type="ECO:0000256" key="2">
    <source>
        <dbReference type="ARBA" id="ARBA00012652"/>
    </source>
</evidence>
<dbReference type="InterPro" id="IPR016007">
    <property type="entry name" value="Alpha_rhamnosid"/>
</dbReference>
<dbReference type="Pfam" id="PF08531">
    <property type="entry name" value="Bac_rhamnosid_N"/>
    <property type="match status" value="1"/>
</dbReference>
<dbReference type="Proteomes" id="UP000076023">
    <property type="component" value="Unassembled WGS sequence"/>
</dbReference>
<dbReference type="Gene3D" id="2.60.120.260">
    <property type="entry name" value="Galactose-binding domain-like"/>
    <property type="match status" value="2"/>
</dbReference>
<reference evidence="10" key="1">
    <citation type="journal article" date="2017" name="Genome Announc.">
        <title>Draft Genome Sequence of Terrimicrobium sacchariphilum NM-5T, a Facultative Anaerobic Soil Bacterium of the Class Spartobacteria.</title>
        <authorList>
            <person name="Qiu Y.L."/>
            <person name="Tourlousse D.M."/>
            <person name="Matsuura N."/>
            <person name="Ohashi A."/>
            <person name="Sekiguchi Y."/>
        </authorList>
    </citation>
    <scope>NUCLEOTIDE SEQUENCE [LARGE SCALE GENOMIC DNA]</scope>
    <source>
        <strain evidence="10">NM-5</strain>
    </source>
</reference>
<dbReference type="PIRSF" id="PIRSF010631">
    <property type="entry name" value="A-rhamnsds"/>
    <property type="match status" value="1"/>
</dbReference>
<evidence type="ECO:0000259" key="8">
    <source>
        <dbReference type="Pfam" id="PF17390"/>
    </source>
</evidence>
<feature type="domain" description="Alpha-L-rhamnosidase six-hairpin glycosidase" evidence="7">
    <location>
        <begin position="317"/>
        <end position="666"/>
    </location>
</feature>
<evidence type="ECO:0000313" key="10">
    <source>
        <dbReference type="Proteomes" id="UP000076023"/>
    </source>
</evidence>
<dbReference type="OrthoDB" id="9761045at2"/>
<evidence type="ECO:0000313" key="9">
    <source>
        <dbReference type="EMBL" id="GAT32668.1"/>
    </source>
</evidence>
<dbReference type="EMBL" id="BDCO01000002">
    <property type="protein sequence ID" value="GAT32668.1"/>
    <property type="molecule type" value="Genomic_DNA"/>
</dbReference>
<feature type="domain" description="Bacterial alpha-L-rhamnosidase N-terminal" evidence="6">
    <location>
        <begin position="42"/>
        <end position="208"/>
    </location>
</feature>
<dbReference type="InParanoid" id="A0A146G7H6"/>
<dbReference type="Pfam" id="PF05592">
    <property type="entry name" value="Bac_rhamnosid"/>
    <property type="match status" value="1"/>
</dbReference>
<dbReference type="GO" id="GO:0005975">
    <property type="term" value="P:carbohydrate metabolic process"/>
    <property type="evidence" value="ECO:0007669"/>
    <property type="project" value="InterPro"/>
</dbReference>
<keyword evidence="3" id="KW-0378">Hydrolase</keyword>
<comment type="caution">
    <text evidence="9">The sequence shown here is derived from an EMBL/GenBank/DDBJ whole genome shotgun (WGS) entry which is preliminary data.</text>
</comment>
<dbReference type="InterPro" id="IPR035398">
    <property type="entry name" value="Bac_rhamnosid_C"/>
</dbReference>
<gene>
    <name evidence="9" type="ORF">TSACC_21068</name>
</gene>
<evidence type="ECO:0000259" key="6">
    <source>
        <dbReference type="Pfam" id="PF08531"/>
    </source>
</evidence>
<keyword evidence="10" id="KW-1185">Reference proteome</keyword>
<name>A0A146G7H6_TERSA</name>
<dbReference type="PANTHER" id="PTHR33307">
    <property type="entry name" value="ALPHA-RHAMNOSIDASE (EUROFUNG)"/>
    <property type="match status" value="1"/>
</dbReference>
<evidence type="ECO:0000259" key="5">
    <source>
        <dbReference type="Pfam" id="PF05592"/>
    </source>
</evidence>